<dbReference type="RefSeq" id="WP_106932914.1">
    <property type="nucleotide sequence ID" value="NZ_PYFT01000001.1"/>
</dbReference>
<accession>A0A2T2YMK6</accession>
<evidence type="ECO:0000313" key="2">
    <source>
        <dbReference type="EMBL" id="PSR56738.1"/>
    </source>
</evidence>
<evidence type="ECO:0000313" key="3">
    <source>
        <dbReference type="Proteomes" id="UP000240357"/>
    </source>
</evidence>
<keyword evidence="3" id="KW-1185">Reference proteome</keyword>
<gene>
    <name evidence="2" type="ORF">AHMF7605_26200</name>
</gene>
<feature type="domain" description="HTH cro/C1-type" evidence="1">
    <location>
        <begin position="6"/>
        <end position="59"/>
    </location>
</feature>
<dbReference type="PROSITE" id="PS50943">
    <property type="entry name" value="HTH_CROC1"/>
    <property type="match status" value="1"/>
</dbReference>
<reference evidence="2 3" key="1">
    <citation type="submission" date="2018-03" db="EMBL/GenBank/DDBJ databases">
        <title>Adhaeribacter sp. HMF7605 Genome sequencing and assembly.</title>
        <authorList>
            <person name="Kang H."/>
            <person name="Kang J."/>
            <person name="Cha I."/>
            <person name="Kim H."/>
            <person name="Joh K."/>
        </authorList>
    </citation>
    <scope>NUCLEOTIDE SEQUENCE [LARGE SCALE GENOMIC DNA]</scope>
    <source>
        <strain evidence="2 3">HMF7605</strain>
    </source>
</reference>
<dbReference type="GO" id="GO:0003677">
    <property type="term" value="F:DNA binding"/>
    <property type="evidence" value="ECO:0007669"/>
    <property type="project" value="InterPro"/>
</dbReference>
<name>A0A2T2YMK6_9BACT</name>
<dbReference type="Proteomes" id="UP000240357">
    <property type="component" value="Unassembled WGS sequence"/>
</dbReference>
<dbReference type="CDD" id="cd00093">
    <property type="entry name" value="HTH_XRE"/>
    <property type="match status" value="1"/>
</dbReference>
<proteinExistence type="predicted"/>
<dbReference type="Gene3D" id="1.10.260.40">
    <property type="entry name" value="lambda repressor-like DNA-binding domains"/>
    <property type="match status" value="1"/>
</dbReference>
<dbReference type="SUPFAM" id="SSF47413">
    <property type="entry name" value="lambda repressor-like DNA-binding domains"/>
    <property type="match status" value="1"/>
</dbReference>
<protein>
    <recommendedName>
        <fullName evidence="1">HTH cro/C1-type domain-containing protein</fullName>
    </recommendedName>
</protein>
<comment type="caution">
    <text evidence="2">The sequence shown here is derived from an EMBL/GenBank/DDBJ whole genome shotgun (WGS) entry which is preliminary data.</text>
</comment>
<dbReference type="AlphaFoldDB" id="A0A2T2YMK6"/>
<sequence>MIGQTIKKAIEASSLSADQVAAHAEMSVANLYKIYKRDSVESRYLIKIAEALHLPVEHFLYDQVAEEKAIYNIRQNGIGNAGSNSYNQKITHTGNQDTTTPGSVSMEELTTKLLICESEKAGLLEQLKLKDQLLAMKDELIQQLKK</sequence>
<dbReference type="InterPro" id="IPR010982">
    <property type="entry name" value="Lambda_DNA-bd_dom_sf"/>
</dbReference>
<evidence type="ECO:0000259" key="1">
    <source>
        <dbReference type="PROSITE" id="PS50943"/>
    </source>
</evidence>
<organism evidence="2 3">
    <name type="scientific">Adhaeribacter arboris</name>
    <dbReference type="NCBI Taxonomy" id="2072846"/>
    <lineage>
        <taxon>Bacteria</taxon>
        <taxon>Pseudomonadati</taxon>
        <taxon>Bacteroidota</taxon>
        <taxon>Cytophagia</taxon>
        <taxon>Cytophagales</taxon>
        <taxon>Hymenobacteraceae</taxon>
        <taxon>Adhaeribacter</taxon>
    </lineage>
</organism>
<dbReference type="EMBL" id="PYFT01000001">
    <property type="protein sequence ID" value="PSR56738.1"/>
    <property type="molecule type" value="Genomic_DNA"/>
</dbReference>
<dbReference type="InterPro" id="IPR001387">
    <property type="entry name" value="Cro/C1-type_HTH"/>
</dbReference>
<dbReference type="OrthoDB" id="894363at2"/>